<dbReference type="GO" id="GO:0005886">
    <property type="term" value="C:plasma membrane"/>
    <property type="evidence" value="ECO:0007669"/>
    <property type="project" value="UniProtKB-SubCell"/>
</dbReference>
<dbReference type="InterPro" id="IPR008693">
    <property type="entry name" value="MmpS"/>
</dbReference>
<reference evidence="9" key="1">
    <citation type="submission" date="2020-07" db="EMBL/GenBank/DDBJ databases">
        <authorList>
            <person name="Pettersson B.M.F."/>
            <person name="Behra P.R.K."/>
            <person name="Ramesh M."/>
            <person name="Das S."/>
            <person name="Dasgupta S."/>
            <person name="Kirsebom L.A."/>
        </authorList>
    </citation>
    <scope>NUCLEOTIDE SEQUENCE</scope>
    <source>
        <strain evidence="9">DSM 44838</strain>
    </source>
</reference>
<keyword evidence="3" id="KW-1003">Cell membrane</keyword>
<proteinExistence type="inferred from homology"/>
<evidence type="ECO:0000256" key="1">
    <source>
        <dbReference type="ARBA" id="ARBA00004236"/>
    </source>
</evidence>
<comment type="subcellular location">
    <subcellularLocation>
        <location evidence="1">Cell membrane</location>
    </subcellularLocation>
</comment>
<dbReference type="AlphaFoldDB" id="A0A9X2Z9K7"/>
<dbReference type="InterPro" id="IPR038468">
    <property type="entry name" value="MmpS_C"/>
</dbReference>
<evidence type="ECO:0000313" key="9">
    <source>
        <dbReference type="EMBL" id="MCV7424230.1"/>
    </source>
</evidence>
<keyword evidence="10" id="KW-1185">Reference proteome</keyword>
<keyword evidence="6 8" id="KW-0472">Membrane</keyword>
<comment type="caution">
    <text evidence="9">The sequence shown here is derived from an EMBL/GenBank/DDBJ whole genome shotgun (WGS) entry which is preliminary data.</text>
</comment>
<evidence type="ECO:0000313" key="10">
    <source>
        <dbReference type="Proteomes" id="UP001141629"/>
    </source>
</evidence>
<evidence type="ECO:0000256" key="5">
    <source>
        <dbReference type="ARBA" id="ARBA00022989"/>
    </source>
</evidence>
<dbReference type="Pfam" id="PF05423">
    <property type="entry name" value="Mycobact_memb"/>
    <property type="match status" value="1"/>
</dbReference>
<dbReference type="EMBL" id="JACKVK010000013">
    <property type="protein sequence ID" value="MCV7424230.1"/>
    <property type="molecule type" value="Genomic_DNA"/>
</dbReference>
<feature type="compositionally biased region" description="Low complexity" evidence="7">
    <location>
        <begin position="131"/>
        <end position="169"/>
    </location>
</feature>
<feature type="region of interest" description="Disordered" evidence="7">
    <location>
        <begin position="121"/>
        <end position="174"/>
    </location>
</feature>
<evidence type="ECO:0000256" key="6">
    <source>
        <dbReference type="ARBA" id="ARBA00023136"/>
    </source>
</evidence>
<comment type="similarity">
    <text evidence="2">Belongs to the MmpS family.</text>
</comment>
<evidence type="ECO:0000256" key="7">
    <source>
        <dbReference type="SAM" id="MobiDB-lite"/>
    </source>
</evidence>
<evidence type="ECO:0000256" key="3">
    <source>
        <dbReference type="ARBA" id="ARBA00022475"/>
    </source>
</evidence>
<feature type="transmembrane region" description="Helical" evidence="8">
    <location>
        <begin position="91"/>
        <end position="113"/>
    </location>
</feature>
<feature type="compositionally biased region" description="Basic and acidic residues" evidence="7">
    <location>
        <begin position="1"/>
        <end position="14"/>
    </location>
</feature>
<sequence length="262" mass="27350">MTDSSRRDGWDQEHPGTYNYPAFPGSPYGQQAPYQGAGAADADRSRPTEQLPAYSPYGYDPYATGTYGPPNPPGGAPPDPPKPDGPNPRRWLWAAAGMVLLVVLGMVIGLVIVDSSHQDTVVAPPQTPLEPTATRPSTPSSTASTPTTTRIPSTSPTTTPGVIPPTTSTNPNDSHTVVYSVAGEGRAISILYLDSGGVLQTEFNVMLPWQKEVQLAGAANSSASVSIVNVGRELTCSITIDGTETQQNTGTGLTLCTALGSR</sequence>
<keyword evidence="5 8" id="KW-1133">Transmembrane helix</keyword>
<organism evidence="9 10">
    <name type="scientific">Mycobacterium yunnanensis</name>
    <dbReference type="NCBI Taxonomy" id="368477"/>
    <lineage>
        <taxon>Bacteria</taxon>
        <taxon>Bacillati</taxon>
        <taxon>Actinomycetota</taxon>
        <taxon>Actinomycetes</taxon>
        <taxon>Mycobacteriales</taxon>
        <taxon>Mycobacteriaceae</taxon>
        <taxon>Mycobacterium</taxon>
    </lineage>
</organism>
<feature type="region of interest" description="Disordered" evidence="7">
    <location>
        <begin position="1"/>
        <end position="88"/>
    </location>
</feature>
<evidence type="ECO:0000256" key="2">
    <source>
        <dbReference type="ARBA" id="ARBA00007531"/>
    </source>
</evidence>
<name>A0A9X2Z9K7_9MYCO</name>
<reference evidence="9" key="2">
    <citation type="journal article" date="2022" name="BMC Genomics">
        <title>Comparative genome analysis of mycobacteria focusing on tRNA and non-coding RNA.</title>
        <authorList>
            <person name="Behra P.R.K."/>
            <person name="Pettersson B.M.F."/>
            <person name="Ramesh M."/>
            <person name="Das S."/>
            <person name="Dasgupta S."/>
            <person name="Kirsebom L.A."/>
        </authorList>
    </citation>
    <scope>NUCLEOTIDE SEQUENCE</scope>
    <source>
        <strain evidence="9">DSM 44838</strain>
    </source>
</reference>
<dbReference type="Gene3D" id="2.60.40.2880">
    <property type="entry name" value="MmpS1-5, C-terminal soluble domain"/>
    <property type="match status" value="1"/>
</dbReference>
<protein>
    <recommendedName>
        <fullName evidence="11">MmpS family membrane protein</fullName>
    </recommendedName>
</protein>
<dbReference type="Proteomes" id="UP001141629">
    <property type="component" value="Unassembled WGS sequence"/>
</dbReference>
<evidence type="ECO:0000256" key="8">
    <source>
        <dbReference type="SAM" id="Phobius"/>
    </source>
</evidence>
<accession>A0A9X2Z9K7</accession>
<gene>
    <name evidence="9" type="ORF">H7K45_27105</name>
</gene>
<feature type="compositionally biased region" description="Pro residues" evidence="7">
    <location>
        <begin position="69"/>
        <end position="86"/>
    </location>
</feature>
<evidence type="ECO:0000256" key="4">
    <source>
        <dbReference type="ARBA" id="ARBA00022692"/>
    </source>
</evidence>
<evidence type="ECO:0008006" key="11">
    <source>
        <dbReference type="Google" id="ProtNLM"/>
    </source>
</evidence>
<feature type="compositionally biased region" description="Low complexity" evidence="7">
    <location>
        <begin position="27"/>
        <end position="40"/>
    </location>
</feature>
<dbReference type="RefSeq" id="WP_263999205.1">
    <property type="nucleotide sequence ID" value="NZ_JACKVK010000013.1"/>
</dbReference>
<keyword evidence="4 8" id="KW-0812">Transmembrane</keyword>